<comment type="similarity">
    <text evidence="8 9">Belongs to the rotavirus NSP2 family.</text>
</comment>
<keyword evidence="7 8" id="KW-1035">Host cytoplasm</keyword>
<keyword evidence="4 8" id="KW-0067">ATP-binding</keyword>
<evidence type="ECO:0000313" key="12">
    <source>
        <dbReference type="EMBL" id="ARB49217.1"/>
    </source>
</evidence>
<evidence type="ECO:0000256" key="5">
    <source>
        <dbReference type="ARBA" id="ARBA00022842"/>
    </source>
</evidence>
<evidence type="ECO:0000256" key="1">
    <source>
        <dbReference type="ARBA" id="ARBA00022723"/>
    </source>
</evidence>
<dbReference type="SUPFAM" id="SSF75574">
    <property type="entry name" value="Rotavirus NSP2 fragment, N-terminal domain"/>
    <property type="match status" value="1"/>
</dbReference>
<dbReference type="Gene3D" id="3.90.1400.10">
    <property type="entry name" value="Rotavirus NSP2 fragment, N-terminal domain"/>
    <property type="match status" value="1"/>
</dbReference>
<feature type="binding site" evidence="8">
    <location>
        <begin position="220"/>
        <end position="222"/>
    </location>
    <ligand>
        <name>ATP</name>
        <dbReference type="ChEBI" id="CHEBI:30616"/>
    </ligand>
</feature>
<comment type="subunit">
    <text evidence="8">Homooctamer. Interacts with VP1; this interaction is weak. Interacts with NSP5; this interaction leads to up-regulation of NSP5 phosphorylation and formation of viral factories. Interacts with host DCP1A, DCP1B, DDX6, EDC4 and EIF2S1/eIF2-alpha; these interactions are probably part of the sequestration of some host SGs and PBs proteins in viral factories.</text>
</comment>
<feature type="binding site" evidence="8">
    <location>
        <position position="226"/>
    </location>
    <ligand>
        <name>ATP</name>
        <dbReference type="ChEBI" id="CHEBI:30616"/>
    </ligand>
</feature>
<proteinExistence type="inferred from homology"/>
<dbReference type="InterPro" id="IPR003668">
    <property type="entry name" value="Rotavirus_NSP2"/>
</dbReference>
<sequence>MAELACFCYPYYENDTYTFIPLSIAIKCMLNAKIDKSMNDKFYNTYVYGVAPPPQFRKRFATLDNNRGMYFDTPMYDKVACMLSNVLNTMKIDNVKMQNLMSRVVSVRHLESLVRRSENADDCLAVDKDTKTKAVLIALRESDEVELTTTAEGGKIVFQNAAYTMWKLEYNMYELMPIKDETFEEYKITLNDVKPVSDIHVKEMVTELRWQYNKFATITHGKGHYRVVKYSTVAAHADRVFASFKSEQKSGIQVKFDTLDSRIIWQNWSAFISSMLQGTQHDVAKKLIFQKMKPERSAFKGVSSDRKFDEVSRVGA</sequence>
<keyword evidence="2 8" id="KW-0547">Nucleotide-binding</keyword>
<dbReference type="GO" id="GO:0003723">
    <property type="term" value="F:RNA binding"/>
    <property type="evidence" value="ECO:0007669"/>
    <property type="project" value="UniProtKB-UniRule"/>
</dbReference>
<evidence type="ECO:0000256" key="9">
    <source>
        <dbReference type="RuleBase" id="RU364009"/>
    </source>
</evidence>
<evidence type="ECO:0000256" key="7">
    <source>
        <dbReference type="ARBA" id="ARBA00023200"/>
    </source>
</evidence>
<dbReference type="GO" id="GO:0030430">
    <property type="term" value="C:host cell cytoplasm"/>
    <property type="evidence" value="ECO:0007669"/>
    <property type="project" value="UniProtKB-SubCell"/>
</dbReference>
<dbReference type="EMBL" id="KX814938">
    <property type="protein sequence ID" value="ARB49217.1"/>
    <property type="molecule type" value="Genomic_RNA"/>
</dbReference>
<evidence type="ECO:0000256" key="2">
    <source>
        <dbReference type="ARBA" id="ARBA00022741"/>
    </source>
</evidence>
<dbReference type="EC" id="3.6.4.-" evidence="8"/>
<keyword evidence="1 8" id="KW-0479">Metal-binding</keyword>
<dbReference type="InterPro" id="IPR048306">
    <property type="entry name" value="Rota_NS35_C"/>
</dbReference>
<comment type="subcellular location">
    <subcellularLocation>
        <location evidence="8">Host cytoplasm</location>
    </subcellularLocation>
    <text evidence="8">Found in spherical cytoplasmic structures, called viral factories, that appear early after infection and are the site of viral replication and packaging.</text>
</comment>
<comment type="function">
    <text evidence="8">Participates in replication and packaging of the viral genome. Plays a crucial role, together with NSP5, in the formation of virus factories (viroplasms) which are large inclusions in the host cytoplasm where replication intermediates are assembled and viral RNA replication takes place. Displays ssRNA binding, NTPase, RNA triphosphatase (RTPase) and ATP-independent helix-unwinding activities. The unwinding activity may prepare and organize plus-strand RNAs for packaging and replication by removing interfering secondary structures. The RTPase activity plays a role in the removal of the gamma-phosphate from the rotavirus RNA minus strands of dsRNA genome segments. Participates in the selective exclusion of host proteins from stress granules (SG) and P bodies (PB). Participates also in the sequestration of these remodeled organelles in viral factories.</text>
</comment>
<comment type="cofactor">
    <cofactor evidence="8 9">
        <name>Mg(2+)</name>
        <dbReference type="ChEBI" id="CHEBI:18420"/>
    </cofactor>
</comment>
<feature type="region of interest" description="RNA-binding" evidence="8">
    <location>
        <begin position="204"/>
        <end position="240"/>
    </location>
</feature>
<evidence type="ECO:0000259" key="10">
    <source>
        <dbReference type="Pfam" id="PF02509"/>
    </source>
</evidence>
<dbReference type="InterPro" id="IPR024068">
    <property type="entry name" value="Rotavirus_NSP2_N"/>
</dbReference>
<dbReference type="Pfam" id="PF21067">
    <property type="entry name" value="Rota_NS35_N"/>
    <property type="match status" value="1"/>
</dbReference>
<feature type="binding site" evidence="8">
    <location>
        <position position="187"/>
    </location>
    <ligand>
        <name>ATP</name>
        <dbReference type="ChEBI" id="CHEBI:30616"/>
    </ligand>
</feature>
<name>A0A1V0FUC3_9REOV</name>
<evidence type="ECO:0000256" key="3">
    <source>
        <dbReference type="ARBA" id="ARBA00022801"/>
    </source>
</evidence>
<dbReference type="InterPro" id="IPR048573">
    <property type="entry name" value="Rota_NS35_N"/>
</dbReference>
<feature type="active site" description="For NTPase and RTPase activities" evidence="8">
    <location>
        <position position="224"/>
    </location>
</feature>
<dbReference type="GO" id="GO:0046872">
    <property type="term" value="F:metal ion binding"/>
    <property type="evidence" value="ECO:0007669"/>
    <property type="project" value="UniProtKB-UniRule"/>
</dbReference>
<dbReference type="Pfam" id="PF02509">
    <property type="entry name" value="Rota_NS35_C"/>
    <property type="match status" value="1"/>
</dbReference>
<keyword evidence="3 8" id="KW-0378">Hydrolase</keyword>
<evidence type="ECO:0000256" key="8">
    <source>
        <dbReference type="HAMAP-Rule" id="MF_04089"/>
    </source>
</evidence>
<dbReference type="GO" id="GO:0005524">
    <property type="term" value="F:ATP binding"/>
    <property type="evidence" value="ECO:0007669"/>
    <property type="project" value="UniProtKB-KW"/>
</dbReference>
<dbReference type="HAMAP" id="MF_04089">
    <property type="entry name" value="ROTA_NSP2"/>
    <property type="match status" value="1"/>
</dbReference>
<dbReference type="GO" id="GO:0017111">
    <property type="term" value="F:ribonucleoside triphosphate phosphatase activity"/>
    <property type="evidence" value="ECO:0007669"/>
    <property type="project" value="InterPro"/>
</dbReference>
<organism evidence="12">
    <name type="scientific">Rotavirus A</name>
    <dbReference type="NCBI Taxonomy" id="28875"/>
    <lineage>
        <taxon>Viruses</taxon>
        <taxon>Riboviria</taxon>
        <taxon>Orthornavirae</taxon>
        <taxon>Duplornaviricota</taxon>
        <taxon>Resentoviricetes</taxon>
        <taxon>Reovirales</taxon>
        <taxon>Sedoreoviridae</taxon>
        <taxon>Rotavirus</taxon>
        <taxon>Rotavirus alphagastroenteritidis</taxon>
    </lineage>
</organism>
<dbReference type="GO" id="GO:0004550">
    <property type="term" value="F:nucleoside diphosphate kinase activity"/>
    <property type="evidence" value="ECO:0007669"/>
    <property type="project" value="InterPro"/>
</dbReference>
<reference evidence="12" key="1">
    <citation type="journal article" date="2017" name="J. Virol.">
        <title>Evidence of Group A rotavirus infection in bats, China.</title>
        <authorList>
            <person name="He B."/>
            <person name="Wu J."/>
            <person name="Tu C."/>
        </authorList>
    </citation>
    <scope>NUCLEOTIDE SEQUENCE</scope>
    <source>
        <strain evidence="12">RVA/Bat-wt/CHN/GLRL1/2005/G33P[48]</strain>
    </source>
</reference>
<accession>A0A1V0FUC3</accession>
<dbReference type="Gene3D" id="3.30.428.20">
    <property type="entry name" value="Rotavirus NSP2 fragment, C-terminal domain"/>
    <property type="match status" value="1"/>
</dbReference>
<dbReference type="SUPFAM" id="SSF75347">
    <property type="entry name" value="Rotavirus NSP2 fragment, C-terminal domain"/>
    <property type="match status" value="1"/>
</dbReference>
<feature type="domain" description="Rotavirus non-structural protein 35 C-terminal" evidence="10">
    <location>
        <begin position="144"/>
        <end position="315"/>
    </location>
</feature>
<keyword evidence="5 8" id="KW-0460">Magnesium</keyword>
<evidence type="ECO:0000256" key="6">
    <source>
        <dbReference type="ARBA" id="ARBA00022884"/>
    </source>
</evidence>
<evidence type="ECO:0000259" key="11">
    <source>
        <dbReference type="Pfam" id="PF21067"/>
    </source>
</evidence>
<keyword evidence="6 8" id="KW-0694">RNA-binding</keyword>
<feature type="domain" description="Rotavirus non-structural protein 35 N-terminal" evidence="11">
    <location>
        <begin position="2"/>
        <end position="140"/>
    </location>
</feature>
<feature type="binding site" evidence="8">
    <location>
        <begin position="106"/>
        <end position="108"/>
    </location>
    <ligand>
        <name>ATP</name>
        <dbReference type="ChEBI" id="CHEBI:30616"/>
    </ligand>
</feature>
<protein>
    <recommendedName>
        <fullName evidence="8">Non-structural protein 2</fullName>
        <shortName evidence="8">NSP2</shortName>
        <ecNumber evidence="8">3.6.4.-</ecNumber>
    </recommendedName>
    <alternativeName>
        <fullName evidence="8">NCVP3</fullName>
    </alternativeName>
    <alternativeName>
        <fullName evidence="8">Non-structural RNA-binding protein 35</fullName>
        <shortName evidence="8">NS35</shortName>
    </alternativeName>
</protein>
<dbReference type="InterPro" id="IPR024076">
    <property type="entry name" value="Rotavirus_NSP2_C"/>
</dbReference>
<dbReference type="GO" id="GO:0019079">
    <property type="term" value="P:viral genome replication"/>
    <property type="evidence" value="ECO:0007669"/>
    <property type="project" value="UniProtKB-UniRule"/>
</dbReference>
<evidence type="ECO:0000256" key="4">
    <source>
        <dbReference type="ARBA" id="ARBA00022840"/>
    </source>
</evidence>